<dbReference type="Pfam" id="PF00009">
    <property type="entry name" value="GTP_EFTU"/>
    <property type="match status" value="1"/>
</dbReference>
<dbReference type="Gene3D" id="2.40.30.10">
    <property type="entry name" value="Translation factors"/>
    <property type="match status" value="2"/>
</dbReference>
<feature type="compositionally biased region" description="Polar residues" evidence="7">
    <location>
        <begin position="223"/>
        <end position="236"/>
    </location>
</feature>
<dbReference type="PANTHER" id="PTHR43381">
    <property type="entry name" value="TRANSLATION INITIATION FACTOR IF-2-RELATED"/>
    <property type="match status" value="1"/>
</dbReference>
<feature type="compositionally biased region" description="Basic and acidic residues" evidence="7">
    <location>
        <begin position="207"/>
        <end position="222"/>
    </location>
</feature>
<keyword evidence="2" id="KW-0396">Initiation factor</keyword>
<keyword evidence="4" id="KW-0648">Protein biosynthesis</keyword>
<feature type="compositionally biased region" description="Basic and acidic residues" evidence="7">
    <location>
        <begin position="114"/>
        <end position="127"/>
    </location>
</feature>
<dbReference type="InterPro" id="IPR005225">
    <property type="entry name" value="Small_GTP-bd"/>
</dbReference>
<sequence length="874" mass="97275">MAAQLRPLVGDILRRAHAMSFSTKPHSTPGGGKRWTPKPRTDLFPSKPHAKKPTTMAPKAGAGSTDAFVKEKKQRQTWDKELKKWVVYEEPKPVASPARMLRTETKPTPIKSGEPGRFRLFGDRDLKVTVPKLPTSKPPTSKLPTSNLPTSKPIEKHVTRKDWRHNPPHSHSFQDPKKKAHAHTVAQKALQFEKSLFDSESSLFPDIDWKSRPRNDRRRFQERQNSAQRSRNSKNSQMRKREMIAEHLKDLKVEIPVTITVSDLAERMCIKSFKLVRVLKGLGERVNDDTEISAEVAELAVEEMGMIPILMQGFVDLTRTQIPDDCSSFPVRPPVVSVMGHVDHGKTTLLDALRNTTTKEHGGITQSIGAFTVPMAESPTPITFFDTPGHAAFSNMRAQGCHLTDVLVVVVAADDGIRPQTKEVLELAKEHDLPMIIAITKCDRYEDQEDEVIERITQELEFNGIEAHDTQLVCVSGKTGKGLDELKQAIVLQAELMDLRADTAAPGEGVVVEATLVRGWGTTVDMMVTWGSVSVGQFVVCGLEYGKIKSLVDENGKPVKIATPSMPVRMVGLKELPKTGDSILPVETEELAKEIVTERARIQEQVRLKELAANMAEGEKKDHVPIARRQKARQLELQRQERVSEEKRLENLTVDDEGYVKKIIPMILKTNSLGVIDAIDLLVQELNDVNDECELKRIHGGVGPVSTSDIDLAARTGATIFTFNTRHPGSIDKDATRRKIDIRSHNVVYALVDDIEAVVTKEMTPVVAEEVVGAAEVLQVISINTKGRAKVNVAGVRVTDGNLYADCTFRVLRQGEVVMDGASLESMRHYQEKISESAKGQECGLQFENDVPFKQGDVLQAYRLNKVPPKLQRQ</sequence>
<comment type="similarity">
    <text evidence="1">Belongs to the TRAFAC class translation factor GTPase superfamily. Classic translation factor GTPase family. IF-2 subfamily.</text>
</comment>
<dbReference type="NCBIfam" id="TIGR00231">
    <property type="entry name" value="small_GTP"/>
    <property type="match status" value="1"/>
</dbReference>
<dbReference type="GeneID" id="19943582"/>
<dbReference type="InterPro" id="IPR015760">
    <property type="entry name" value="TIF_IF2"/>
</dbReference>
<dbReference type="RefSeq" id="XP_008606681.1">
    <property type="nucleotide sequence ID" value="XM_008608459.1"/>
</dbReference>
<dbReference type="SUPFAM" id="SSF50447">
    <property type="entry name" value="Translation proteins"/>
    <property type="match status" value="2"/>
</dbReference>
<dbReference type="FunFam" id="3.40.50.10050:FF:000001">
    <property type="entry name" value="Translation initiation factor IF-2"/>
    <property type="match status" value="1"/>
</dbReference>
<evidence type="ECO:0000256" key="4">
    <source>
        <dbReference type="ARBA" id="ARBA00022917"/>
    </source>
</evidence>
<dbReference type="InterPro" id="IPR023115">
    <property type="entry name" value="TIF_IF2_dom3"/>
</dbReference>
<dbReference type="SUPFAM" id="SSF52156">
    <property type="entry name" value="Initiation factor IF2/eIF5b, domain 3"/>
    <property type="match status" value="1"/>
</dbReference>
<dbReference type="InParanoid" id="T0SBQ7"/>
<dbReference type="PANTHER" id="PTHR43381:SF20">
    <property type="entry name" value="TRANSLATION INITIATION FACTOR IF-2, MITOCHONDRIAL"/>
    <property type="match status" value="1"/>
</dbReference>
<keyword evidence="3" id="KW-0547">Nucleotide-binding</keyword>
<dbReference type="Pfam" id="PF11987">
    <property type="entry name" value="IF-2"/>
    <property type="match status" value="1"/>
</dbReference>
<feature type="domain" description="Tr-type G" evidence="8">
    <location>
        <begin position="331"/>
        <end position="500"/>
    </location>
</feature>
<dbReference type="Gene3D" id="3.40.50.300">
    <property type="entry name" value="P-loop containing nucleotide triphosphate hydrolases"/>
    <property type="match status" value="1"/>
</dbReference>
<dbReference type="Proteomes" id="UP000030762">
    <property type="component" value="Unassembled WGS sequence"/>
</dbReference>
<evidence type="ECO:0000313" key="10">
    <source>
        <dbReference type="Proteomes" id="UP000030762"/>
    </source>
</evidence>
<dbReference type="STRING" id="1156394.T0SBQ7"/>
<feature type="compositionally biased region" description="Low complexity" evidence="7">
    <location>
        <begin position="128"/>
        <end position="146"/>
    </location>
</feature>
<keyword evidence="10" id="KW-1185">Reference proteome</keyword>
<feature type="compositionally biased region" description="Basic and acidic residues" evidence="7">
    <location>
        <begin position="153"/>
        <end position="165"/>
    </location>
</feature>
<dbReference type="Gene3D" id="3.40.50.10050">
    <property type="entry name" value="Translation initiation factor IF- 2, domain 3"/>
    <property type="match status" value="1"/>
</dbReference>
<dbReference type="CDD" id="cd01887">
    <property type="entry name" value="IF2_eIF5B"/>
    <property type="match status" value="1"/>
</dbReference>
<dbReference type="EMBL" id="JH767137">
    <property type="protein sequence ID" value="EQC40207.1"/>
    <property type="molecule type" value="Genomic_DNA"/>
</dbReference>
<dbReference type="InterPro" id="IPR044145">
    <property type="entry name" value="IF2_II"/>
</dbReference>
<dbReference type="OMA" id="VKQMTPG"/>
<gene>
    <name evidence="9" type="ORF">SDRG_02855</name>
</gene>
<reference evidence="9 10" key="1">
    <citation type="submission" date="2012-04" db="EMBL/GenBank/DDBJ databases">
        <title>The Genome Sequence of Saprolegnia declina VS20.</title>
        <authorList>
            <consortium name="The Broad Institute Genome Sequencing Platform"/>
            <person name="Russ C."/>
            <person name="Nusbaum C."/>
            <person name="Tyler B."/>
            <person name="van West P."/>
            <person name="Dieguez-Uribeondo J."/>
            <person name="de Bruijn I."/>
            <person name="Tripathy S."/>
            <person name="Jiang R."/>
            <person name="Young S.K."/>
            <person name="Zeng Q."/>
            <person name="Gargeya S."/>
            <person name="Fitzgerald M."/>
            <person name="Haas B."/>
            <person name="Abouelleil A."/>
            <person name="Alvarado L."/>
            <person name="Arachchi H.M."/>
            <person name="Berlin A."/>
            <person name="Chapman S.B."/>
            <person name="Goldberg J."/>
            <person name="Griggs A."/>
            <person name="Gujja S."/>
            <person name="Hansen M."/>
            <person name="Howarth C."/>
            <person name="Imamovic A."/>
            <person name="Larimer J."/>
            <person name="McCowen C."/>
            <person name="Montmayeur A."/>
            <person name="Murphy C."/>
            <person name="Neiman D."/>
            <person name="Pearson M."/>
            <person name="Priest M."/>
            <person name="Roberts A."/>
            <person name="Saif S."/>
            <person name="Shea T."/>
            <person name="Sisk P."/>
            <person name="Sykes S."/>
            <person name="Wortman J."/>
            <person name="Nusbaum C."/>
            <person name="Birren B."/>
        </authorList>
    </citation>
    <scope>NUCLEOTIDE SEQUENCE [LARGE SCALE GENOMIC DNA]</scope>
    <source>
        <strain evidence="9 10">VS20</strain>
    </source>
</reference>
<dbReference type="eggNOG" id="KOG1145">
    <property type="taxonomic scope" value="Eukaryota"/>
</dbReference>
<dbReference type="AlphaFoldDB" id="T0SBQ7"/>
<dbReference type="GO" id="GO:0003924">
    <property type="term" value="F:GTPase activity"/>
    <property type="evidence" value="ECO:0007669"/>
    <property type="project" value="InterPro"/>
</dbReference>
<dbReference type="GO" id="GO:0003743">
    <property type="term" value="F:translation initiation factor activity"/>
    <property type="evidence" value="ECO:0007669"/>
    <property type="project" value="UniProtKB-KW"/>
</dbReference>
<dbReference type="InterPro" id="IPR027417">
    <property type="entry name" value="P-loop_NTPase"/>
</dbReference>
<evidence type="ECO:0000256" key="6">
    <source>
        <dbReference type="ARBA" id="ARBA00025162"/>
    </source>
</evidence>
<dbReference type="OrthoDB" id="361630at2759"/>
<feature type="region of interest" description="Disordered" evidence="7">
    <location>
        <begin position="105"/>
        <end position="185"/>
    </location>
</feature>
<dbReference type="InterPro" id="IPR036925">
    <property type="entry name" value="TIF_IF2_dom3_sf"/>
</dbReference>
<dbReference type="FunFam" id="2.40.30.10:FF:000008">
    <property type="entry name" value="Translation initiation factor IF-2"/>
    <property type="match status" value="1"/>
</dbReference>
<evidence type="ECO:0000256" key="7">
    <source>
        <dbReference type="SAM" id="MobiDB-lite"/>
    </source>
</evidence>
<feature type="region of interest" description="Disordered" evidence="7">
    <location>
        <begin position="20"/>
        <end position="75"/>
    </location>
</feature>
<evidence type="ECO:0000259" key="8">
    <source>
        <dbReference type="PROSITE" id="PS51722"/>
    </source>
</evidence>
<evidence type="ECO:0000313" key="9">
    <source>
        <dbReference type="EMBL" id="EQC40207.1"/>
    </source>
</evidence>
<dbReference type="Pfam" id="PF04760">
    <property type="entry name" value="IF2_N"/>
    <property type="match status" value="1"/>
</dbReference>
<feature type="region of interest" description="Disordered" evidence="7">
    <location>
        <begin position="207"/>
        <end position="239"/>
    </location>
</feature>
<comment type="function">
    <text evidence="6">One of the essential components for the initiation of protein synthesis. Protects formylmethionyl-tRNA from spontaneous hydrolysis and promotes its binding to the 30S ribosomal subunits. Also involved in the hydrolysis of GTP during the formation of the 70S ribosomal complex.</text>
</comment>
<accession>T0SBQ7</accession>
<dbReference type="CDD" id="cd03702">
    <property type="entry name" value="IF2_mtIF2_II"/>
    <property type="match status" value="1"/>
</dbReference>
<dbReference type="InterPro" id="IPR053905">
    <property type="entry name" value="EF-G-like_DII"/>
</dbReference>
<dbReference type="InterPro" id="IPR009000">
    <property type="entry name" value="Transl_B-barrel_sf"/>
</dbReference>
<proteinExistence type="inferred from homology"/>
<dbReference type="PROSITE" id="PS51722">
    <property type="entry name" value="G_TR_2"/>
    <property type="match status" value="1"/>
</dbReference>
<keyword evidence="5" id="KW-0342">GTP-binding</keyword>
<evidence type="ECO:0000256" key="2">
    <source>
        <dbReference type="ARBA" id="ARBA00022540"/>
    </source>
</evidence>
<dbReference type="SUPFAM" id="SSF52540">
    <property type="entry name" value="P-loop containing nucleoside triphosphate hydrolases"/>
    <property type="match status" value="1"/>
</dbReference>
<dbReference type="InterPro" id="IPR000795">
    <property type="entry name" value="T_Tr_GTP-bd_dom"/>
</dbReference>
<dbReference type="FunFam" id="3.40.50.300:FF:000019">
    <property type="entry name" value="Translation initiation factor IF-2"/>
    <property type="match status" value="1"/>
</dbReference>
<dbReference type="VEuPathDB" id="FungiDB:SDRG_02855"/>
<protein>
    <recommendedName>
        <fullName evidence="8">Tr-type G domain-containing protein</fullName>
    </recommendedName>
</protein>
<dbReference type="InterPro" id="IPR006847">
    <property type="entry name" value="IF2_N"/>
</dbReference>
<organism evidence="9 10">
    <name type="scientific">Saprolegnia diclina (strain VS20)</name>
    <dbReference type="NCBI Taxonomy" id="1156394"/>
    <lineage>
        <taxon>Eukaryota</taxon>
        <taxon>Sar</taxon>
        <taxon>Stramenopiles</taxon>
        <taxon>Oomycota</taxon>
        <taxon>Saprolegniomycetes</taxon>
        <taxon>Saprolegniales</taxon>
        <taxon>Saprolegniaceae</taxon>
        <taxon>Saprolegnia</taxon>
    </lineage>
</organism>
<evidence type="ECO:0000256" key="1">
    <source>
        <dbReference type="ARBA" id="ARBA00007733"/>
    </source>
</evidence>
<evidence type="ECO:0000256" key="5">
    <source>
        <dbReference type="ARBA" id="ARBA00023134"/>
    </source>
</evidence>
<evidence type="ECO:0000256" key="3">
    <source>
        <dbReference type="ARBA" id="ARBA00022741"/>
    </source>
</evidence>
<dbReference type="CDD" id="cd03692">
    <property type="entry name" value="mtIF2_IVc"/>
    <property type="match status" value="1"/>
</dbReference>
<dbReference type="GO" id="GO:0005737">
    <property type="term" value="C:cytoplasm"/>
    <property type="evidence" value="ECO:0007669"/>
    <property type="project" value="TreeGrafter"/>
</dbReference>
<dbReference type="Pfam" id="PF22042">
    <property type="entry name" value="EF-G_D2"/>
    <property type="match status" value="1"/>
</dbReference>
<dbReference type="GO" id="GO:0005525">
    <property type="term" value="F:GTP binding"/>
    <property type="evidence" value="ECO:0007669"/>
    <property type="project" value="UniProtKB-KW"/>
</dbReference>
<name>T0SBQ7_SAPDV</name>